<protein>
    <submittedName>
        <fullName evidence="5">Alpha/Beta hydrolase protein</fullName>
    </submittedName>
</protein>
<dbReference type="Gene3D" id="3.40.50.1820">
    <property type="entry name" value="alpha/beta hydrolase"/>
    <property type="match status" value="1"/>
</dbReference>
<comment type="similarity">
    <text evidence="1">Belongs to the 'GDXG' lipolytic enzyme family.</text>
</comment>
<reference evidence="5" key="1">
    <citation type="journal article" date="2021" name="IMA Fungus">
        <title>Genomic characterization of three marine fungi, including Emericellopsis atlantica sp. nov. with signatures of a generalist lifestyle and marine biomass degradation.</title>
        <authorList>
            <person name="Hagestad O.C."/>
            <person name="Hou L."/>
            <person name="Andersen J.H."/>
            <person name="Hansen E.H."/>
            <person name="Altermark B."/>
            <person name="Li C."/>
            <person name="Kuhnert E."/>
            <person name="Cox R.J."/>
            <person name="Crous P.W."/>
            <person name="Spatafora J.W."/>
            <person name="Lail K."/>
            <person name="Amirebrahimi M."/>
            <person name="Lipzen A."/>
            <person name="Pangilinan J."/>
            <person name="Andreopoulos W."/>
            <person name="Hayes R.D."/>
            <person name="Ng V."/>
            <person name="Grigoriev I.V."/>
            <person name="Jackson S.A."/>
            <person name="Sutton T.D.S."/>
            <person name="Dobson A.D.W."/>
            <person name="Rama T."/>
        </authorList>
    </citation>
    <scope>NUCLEOTIDE SEQUENCE</scope>
    <source>
        <strain evidence="5">TS7</strain>
    </source>
</reference>
<dbReference type="PANTHER" id="PTHR48081:SF25">
    <property type="entry name" value="PUTATIVE (AFU_ORTHOLOGUE AFUA_3G11560)-RELATED"/>
    <property type="match status" value="1"/>
</dbReference>
<proteinExistence type="inferred from homology"/>
<dbReference type="OrthoDB" id="2152029at2759"/>
<dbReference type="EMBL" id="MU251273">
    <property type="protein sequence ID" value="KAG9250833.1"/>
    <property type="molecule type" value="Genomic_DNA"/>
</dbReference>
<sequence>MRTATPIEAAKHGTLWKVTESGLSMGTLKIPSFTARLVRWYIVWIRRAKVLFASPDNTRNSFQALYLRPQSFSPPQDLGQDISINRVDVHEWPLYRVSADTGTSGKEARPAMLYVHGGAFFREIDLQHWKFVTQAARDTGLDVLVPIYPLIPRPTATTEKIAAGLIDICRLSEQRIVCVAGDSAGGHLALAAAQQMRERQPDLAAQLRCLVLISPVLDSALDHPEVVRLSRDDPWLAIEGLRVLTPFLSGGLPIQHPAVSPLYGDINHLPPILLLCGTSDMLCGDARRLSARFQGKDAKECMPGSVQLDKFTYVEQADMIHVYPLLPHSEGAEARDLIMSFVRKNVE</sequence>
<dbReference type="InterPro" id="IPR033140">
    <property type="entry name" value="Lipase_GDXG_put_SER_AS"/>
</dbReference>
<dbReference type="GeneID" id="70296263"/>
<dbReference type="AlphaFoldDB" id="A0A9P7ZG36"/>
<evidence type="ECO:0000256" key="1">
    <source>
        <dbReference type="ARBA" id="ARBA00010515"/>
    </source>
</evidence>
<dbReference type="Proteomes" id="UP000887229">
    <property type="component" value="Unassembled WGS sequence"/>
</dbReference>
<evidence type="ECO:0000313" key="6">
    <source>
        <dbReference type="Proteomes" id="UP000887229"/>
    </source>
</evidence>
<accession>A0A9P7ZG36</accession>
<organism evidence="5 6">
    <name type="scientific">Emericellopsis atlantica</name>
    <dbReference type="NCBI Taxonomy" id="2614577"/>
    <lineage>
        <taxon>Eukaryota</taxon>
        <taxon>Fungi</taxon>
        <taxon>Dikarya</taxon>
        <taxon>Ascomycota</taxon>
        <taxon>Pezizomycotina</taxon>
        <taxon>Sordariomycetes</taxon>
        <taxon>Hypocreomycetidae</taxon>
        <taxon>Hypocreales</taxon>
        <taxon>Bionectriaceae</taxon>
        <taxon>Emericellopsis</taxon>
    </lineage>
</organism>
<dbReference type="Pfam" id="PF07859">
    <property type="entry name" value="Abhydrolase_3"/>
    <property type="match status" value="1"/>
</dbReference>
<name>A0A9P7ZG36_9HYPO</name>
<evidence type="ECO:0000256" key="3">
    <source>
        <dbReference type="PROSITE-ProRule" id="PRU10038"/>
    </source>
</evidence>
<keyword evidence="6" id="KW-1185">Reference proteome</keyword>
<dbReference type="InterPro" id="IPR029058">
    <property type="entry name" value="AB_hydrolase_fold"/>
</dbReference>
<dbReference type="SUPFAM" id="SSF53474">
    <property type="entry name" value="alpha/beta-Hydrolases"/>
    <property type="match status" value="1"/>
</dbReference>
<comment type="caution">
    <text evidence="5">The sequence shown here is derived from an EMBL/GenBank/DDBJ whole genome shotgun (WGS) entry which is preliminary data.</text>
</comment>
<dbReference type="InterPro" id="IPR050300">
    <property type="entry name" value="GDXG_lipolytic_enzyme"/>
</dbReference>
<evidence type="ECO:0000259" key="4">
    <source>
        <dbReference type="Pfam" id="PF07859"/>
    </source>
</evidence>
<dbReference type="RefSeq" id="XP_046114757.1">
    <property type="nucleotide sequence ID" value="XM_046265360.1"/>
</dbReference>
<dbReference type="PROSITE" id="PS01174">
    <property type="entry name" value="LIPASE_GDXG_SER"/>
    <property type="match status" value="1"/>
</dbReference>
<evidence type="ECO:0000256" key="2">
    <source>
        <dbReference type="ARBA" id="ARBA00022801"/>
    </source>
</evidence>
<dbReference type="GO" id="GO:0016787">
    <property type="term" value="F:hydrolase activity"/>
    <property type="evidence" value="ECO:0007669"/>
    <property type="project" value="UniProtKB-KW"/>
</dbReference>
<feature type="domain" description="Alpha/beta hydrolase fold-3" evidence="4">
    <location>
        <begin position="112"/>
        <end position="296"/>
    </location>
</feature>
<dbReference type="InterPro" id="IPR013094">
    <property type="entry name" value="AB_hydrolase_3"/>
</dbReference>
<feature type="active site" evidence="3">
    <location>
        <position position="183"/>
    </location>
</feature>
<dbReference type="PANTHER" id="PTHR48081">
    <property type="entry name" value="AB HYDROLASE SUPERFAMILY PROTEIN C4A8.06C"/>
    <property type="match status" value="1"/>
</dbReference>
<evidence type="ECO:0000313" key="5">
    <source>
        <dbReference type="EMBL" id="KAG9250833.1"/>
    </source>
</evidence>
<gene>
    <name evidence="5" type="ORF">F5Z01DRAFT_677504</name>
</gene>
<keyword evidence="2 5" id="KW-0378">Hydrolase</keyword>